<comment type="caution">
    <text evidence="5">The sequence shown here is derived from an EMBL/GenBank/DDBJ whole genome shotgun (WGS) entry which is preliminary data.</text>
</comment>
<dbReference type="InterPro" id="IPR011042">
    <property type="entry name" value="6-blade_b-propeller_TolB-like"/>
</dbReference>
<evidence type="ECO:0000259" key="4">
    <source>
        <dbReference type="Pfam" id="PF08450"/>
    </source>
</evidence>
<feature type="binding site" evidence="3">
    <location>
        <position position="102"/>
    </location>
    <ligand>
        <name>substrate</name>
    </ligand>
</feature>
<accession>A0A432V4S9</accession>
<dbReference type="Pfam" id="PF08450">
    <property type="entry name" value="SGL"/>
    <property type="match status" value="1"/>
</dbReference>
<keyword evidence="3" id="KW-0479">Metal-binding</keyword>
<dbReference type="Gene3D" id="2.120.10.30">
    <property type="entry name" value="TolB, C-terminal domain"/>
    <property type="match status" value="1"/>
</dbReference>
<evidence type="ECO:0000256" key="2">
    <source>
        <dbReference type="PIRSR" id="PIRSR605511-1"/>
    </source>
</evidence>
<feature type="domain" description="SMP-30/Gluconolactonase/LRE-like region" evidence="4">
    <location>
        <begin position="17"/>
        <end position="258"/>
    </location>
</feature>
<dbReference type="SUPFAM" id="SSF63829">
    <property type="entry name" value="Calcium-dependent phosphotriesterase"/>
    <property type="match status" value="1"/>
</dbReference>
<dbReference type="GO" id="GO:0004341">
    <property type="term" value="F:gluconolactonase activity"/>
    <property type="evidence" value="ECO:0007669"/>
    <property type="project" value="TreeGrafter"/>
</dbReference>
<comment type="cofactor">
    <cofactor evidence="3">
        <name>Zn(2+)</name>
        <dbReference type="ChEBI" id="CHEBI:29105"/>
    </cofactor>
    <text evidence="3">Binds 1 divalent metal cation per subunit.</text>
</comment>
<reference evidence="5 6" key="1">
    <citation type="submission" date="2018-11" db="EMBL/GenBank/DDBJ databases">
        <title>Pseudaminobacter arsenicus sp. nov., an arsenic-resistant bacterium isolated from arsenic-rich aquifers.</title>
        <authorList>
            <person name="Mu Y."/>
        </authorList>
    </citation>
    <scope>NUCLEOTIDE SEQUENCE [LARGE SCALE GENOMIC DNA]</scope>
    <source>
        <strain evidence="5 6">CB3</strain>
    </source>
</reference>
<evidence type="ECO:0000256" key="1">
    <source>
        <dbReference type="ARBA" id="ARBA00008853"/>
    </source>
</evidence>
<sequence>MKNDVGVSVLSDHVCHLGEGPIYDADTDTLFWFDILGRKLLEKKLSGGVTIVHDLPEMTSALAVINEGHQLLVTESGLHIRDVRTGAITSYFSIEADNPLTRSNDCRVHPCGAFWISTMGRKAEPKGGSIYWFFKGEFCKLVSDITIPNSICFSPDGSVAYYTDTRENILFRIGCDPATGRPIGEAGMFFDHSGKKGGLDGSVVDVDGVLWNARWGAGRLDAYSPQGKRIRSIDITTRQPSCPAFVGANADRLVLTSAWEGMNAATRKRDKRAGMTMLLDLPVKGRLEPRVLI</sequence>
<dbReference type="Proteomes" id="UP000281647">
    <property type="component" value="Unassembled WGS sequence"/>
</dbReference>
<feature type="active site" description="Proton donor/acceptor" evidence="2">
    <location>
        <position position="200"/>
    </location>
</feature>
<keyword evidence="6" id="KW-1185">Reference proteome</keyword>
<dbReference type="RefSeq" id="WP_128627337.1">
    <property type="nucleotide sequence ID" value="NZ_RKST01000014.1"/>
</dbReference>
<dbReference type="OrthoDB" id="2633250at2"/>
<feature type="binding site" evidence="3">
    <location>
        <position position="104"/>
    </location>
    <ligand>
        <name>substrate</name>
    </ligand>
</feature>
<evidence type="ECO:0000313" key="6">
    <source>
        <dbReference type="Proteomes" id="UP000281647"/>
    </source>
</evidence>
<dbReference type="PANTHER" id="PTHR10907">
    <property type="entry name" value="REGUCALCIN"/>
    <property type="match status" value="1"/>
</dbReference>
<feature type="binding site" evidence="3">
    <location>
        <position position="19"/>
    </location>
    <ligand>
        <name>a divalent metal cation</name>
        <dbReference type="ChEBI" id="CHEBI:60240"/>
    </ligand>
</feature>
<comment type="similarity">
    <text evidence="1">Belongs to the SMP-30/CGR1 family.</text>
</comment>
<evidence type="ECO:0000313" key="5">
    <source>
        <dbReference type="EMBL" id="RUM97165.1"/>
    </source>
</evidence>
<dbReference type="GO" id="GO:0019853">
    <property type="term" value="P:L-ascorbic acid biosynthetic process"/>
    <property type="evidence" value="ECO:0007669"/>
    <property type="project" value="TreeGrafter"/>
</dbReference>
<dbReference type="PRINTS" id="PR01790">
    <property type="entry name" value="SMP30FAMILY"/>
</dbReference>
<keyword evidence="3" id="KW-0862">Zinc</keyword>
<dbReference type="InterPro" id="IPR013658">
    <property type="entry name" value="SGL"/>
</dbReference>
<evidence type="ECO:0000256" key="3">
    <source>
        <dbReference type="PIRSR" id="PIRSR605511-2"/>
    </source>
</evidence>
<feature type="binding site" evidence="3">
    <location>
        <position position="200"/>
    </location>
    <ligand>
        <name>a divalent metal cation</name>
        <dbReference type="ChEBI" id="CHEBI:60240"/>
    </ligand>
</feature>
<dbReference type="GO" id="GO:0005509">
    <property type="term" value="F:calcium ion binding"/>
    <property type="evidence" value="ECO:0007669"/>
    <property type="project" value="TreeGrafter"/>
</dbReference>
<protein>
    <submittedName>
        <fullName evidence="5">SMP-30/gluconolactonase/LRE family protein</fullName>
    </submittedName>
</protein>
<dbReference type="AlphaFoldDB" id="A0A432V4S9"/>
<dbReference type="EMBL" id="RKST01000014">
    <property type="protein sequence ID" value="RUM97165.1"/>
    <property type="molecule type" value="Genomic_DNA"/>
</dbReference>
<proteinExistence type="inferred from homology"/>
<organism evidence="5 6">
    <name type="scientific">Borborobacter arsenicus</name>
    <dbReference type="NCBI Taxonomy" id="1851146"/>
    <lineage>
        <taxon>Bacteria</taxon>
        <taxon>Pseudomonadati</taxon>
        <taxon>Pseudomonadota</taxon>
        <taxon>Alphaproteobacteria</taxon>
        <taxon>Hyphomicrobiales</taxon>
        <taxon>Phyllobacteriaceae</taxon>
        <taxon>Borborobacter</taxon>
    </lineage>
</organism>
<dbReference type="InterPro" id="IPR005511">
    <property type="entry name" value="SMP-30"/>
</dbReference>
<dbReference type="PANTHER" id="PTHR10907:SF47">
    <property type="entry name" value="REGUCALCIN"/>
    <property type="match status" value="1"/>
</dbReference>
<gene>
    <name evidence="5" type="ORF">EET67_14495</name>
</gene>
<name>A0A432V4S9_9HYPH</name>
<feature type="binding site" evidence="3">
    <location>
        <position position="149"/>
    </location>
    <ligand>
        <name>a divalent metal cation</name>
        <dbReference type="ChEBI" id="CHEBI:60240"/>
    </ligand>
</feature>